<evidence type="ECO:0000256" key="3">
    <source>
        <dbReference type="ARBA" id="ARBA00022840"/>
    </source>
</evidence>
<dbReference type="GO" id="GO:0043190">
    <property type="term" value="C:ATP-binding cassette (ABC) transporter complex"/>
    <property type="evidence" value="ECO:0007669"/>
    <property type="project" value="TreeGrafter"/>
</dbReference>
<evidence type="ECO:0000313" key="6">
    <source>
        <dbReference type="Proteomes" id="UP000325105"/>
    </source>
</evidence>
<dbReference type="SMART" id="SM00382">
    <property type="entry name" value="AAA"/>
    <property type="match status" value="2"/>
</dbReference>
<evidence type="ECO:0000259" key="4">
    <source>
        <dbReference type="PROSITE" id="PS50893"/>
    </source>
</evidence>
<dbReference type="GO" id="GO:0005524">
    <property type="term" value="F:ATP binding"/>
    <property type="evidence" value="ECO:0007669"/>
    <property type="project" value="UniProtKB-KW"/>
</dbReference>
<dbReference type="Pfam" id="PF00005">
    <property type="entry name" value="ABC_tran"/>
    <property type="match status" value="2"/>
</dbReference>
<dbReference type="PROSITE" id="PS50893">
    <property type="entry name" value="ABC_TRANSPORTER_2"/>
    <property type="match status" value="2"/>
</dbReference>
<accession>A0A5S5DLF7</accession>
<dbReference type="CDD" id="cd03225">
    <property type="entry name" value="ABC_cobalt_CbiO_domain1"/>
    <property type="match status" value="1"/>
</dbReference>
<dbReference type="InterPro" id="IPR050095">
    <property type="entry name" value="ECF_ABC_transporter_ATP-bd"/>
</dbReference>
<gene>
    <name evidence="5" type="ORF">BC792_10992</name>
</gene>
<dbReference type="InterPro" id="IPR027417">
    <property type="entry name" value="P-loop_NTPase"/>
</dbReference>
<dbReference type="PANTHER" id="PTHR43553:SF3">
    <property type="entry name" value="ABC TRANSPORTER ATP-BINDING PROTEIN MODF"/>
    <property type="match status" value="1"/>
</dbReference>
<keyword evidence="2" id="KW-0547">Nucleotide-binding</keyword>
<feature type="domain" description="ABC transporter" evidence="4">
    <location>
        <begin position="260"/>
        <end position="486"/>
    </location>
</feature>
<dbReference type="AlphaFoldDB" id="A0A5S5DLF7"/>
<evidence type="ECO:0000256" key="2">
    <source>
        <dbReference type="ARBA" id="ARBA00022741"/>
    </source>
</evidence>
<protein>
    <submittedName>
        <fullName evidence="5">Molybdate transport system ATP-binding protein</fullName>
    </submittedName>
</protein>
<dbReference type="GO" id="GO:0016887">
    <property type="term" value="F:ATP hydrolysis activity"/>
    <property type="evidence" value="ECO:0007669"/>
    <property type="project" value="InterPro"/>
</dbReference>
<keyword evidence="3 5" id="KW-0067">ATP-binding</keyword>
<evidence type="ECO:0000313" key="5">
    <source>
        <dbReference type="EMBL" id="TYP95896.1"/>
    </source>
</evidence>
<dbReference type="GO" id="GO:0042626">
    <property type="term" value="F:ATPase-coupled transmembrane transporter activity"/>
    <property type="evidence" value="ECO:0007669"/>
    <property type="project" value="TreeGrafter"/>
</dbReference>
<dbReference type="RefSeq" id="WP_211357503.1">
    <property type="nucleotide sequence ID" value="NZ_VNHX01000009.1"/>
</dbReference>
<dbReference type="InterPro" id="IPR003439">
    <property type="entry name" value="ABC_transporter-like_ATP-bd"/>
</dbReference>
<keyword evidence="1" id="KW-0813">Transport</keyword>
<name>A0A5S5DLF7_9SPHI</name>
<dbReference type="Proteomes" id="UP000325105">
    <property type="component" value="Unassembled WGS sequence"/>
</dbReference>
<comment type="caution">
    <text evidence="5">The sequence shown here is derived from an EMBL/GenBank/DDBJ whole genome shotgun (WGS) entry which is preliminary data.</text>
</comment>
<reference evidence="5 6" key="1">
    <citation type="submission" date="2019-07" db="EMBL/GenBank/DDBJ databases">
        <title>Genomic Encyclopedia of Archaeal and Bacterial Type Strains, Phase II (KMG-II): from individual species to whole genera.</title>
        <authorList>
            <person name="Goeker M."/>
        </authorList>
    </citation>
    <scope>NUCLEOTIDE SEQUENCE [LARGE SCALE GENOMIC DNA]</scope>
    <source>
        <strain evidence="5 6">DSM 18850</strain>
    </source>
</reference>
<feature type="domain" description="ABC transporter" evidence="4">
    <location>
        <begin position="6"/>
        <end position="246"/>
    </location>
</feature>
<proteinExistence type="predicted"/>
<dbReference type="InterPro" id="IPR003593">
    <property type="entry name" value="AAA+_ATPase"/>
</dbReference>
<sequence length="488" mass="55703">MTNPVVHITNLNLHYAGQPVLRDLDWRIYPGENWVIGGKSGSGKSSLAKAIVKQEKVSGDIHLRFTAGLTLPPVAYYVANWYQFTNLEGDRNFYYQQRYNKHQQHDTLTVYADLIHFGQKHQLDFHDAEPILEALGFDNCRETQLIELSSGEHKKVQLVQALWLKPQILILDEPYTGLDRQSRRQLNVILDRLAAEGVSLILITNDNDIPASINRFAEIADGKINVVADIAAMAQDQERRPKPFPYFLQKAPTADSDTIAELRDVSVRYGEKTVLKNVSWRVRKGEKWLLQGPNGSGKSTLLSLLNGDHPQAYANEIWLFGRKRGSGESIWDIKEKIGIISPELHWYFDKHATVWHAIASGFYDSIGWFLNVKYEEKKKIEQLLDFFDLLEDKDKLLHTLPLGKQRLALLARTIVKNPPLLILDEPCQGLDRSQTTHFNAVVDELSAYGKTLIYVGHYESQLPSCLDRRLVLEKGEVILNERHTFLTT</sequence>
<dbReference type="PANTHER" id="PTHR43553">
    <property type="entry name" value="HEAVY METAL TRANSPORTER"/>
    <property type="match status" value="1"/>
</dbReference>
<organism evidence="5 6">
    <name type="scientific">Sphingobacterium allocomposti</name>
    <dbReference type="NCBI Taxonomy" id="415956"/>
    <lineage>
        <taxon>Bacteria</taxon>
        <taxon>Pseudomonadati</taxon>
        <taxon>Bacteroidota</taxon>
        <taxon>Sphingobacteriia</taxon>
        <taxon>Sphingobacteriales</taxon>
        <taxon>Sphingobacteriaceae</taxon>
        <taxon>Sphingobacterium</taxon>
    </lineage>
</organism>
<evidence type="ECO:0000256" key="1">
    <source>
        <dbReference type="ARBA" id="ARBA00022448"/>
    </source>
</evidence>
<dbReference type="InterPro" id="IPR015856">
    <property type="entry name" value="ABC_transpr_CbiO/EcfA_su"/>
</dbReference>
<dbReference type="EMBL" id="VNHX01000009">
    <property type="protein sequence ID" value="TYP95896.1"/>
    <property type="molecule type" value="Genomic_DNA"/>
</dbReference>
<dbReference type="SUPFAM" id="SSF52540">
    <property type="entry name" value="P-loop containing nucleoside triphosphate hydrolases"/>
    <property type="match status" value="2"/>
</dbReference>
<dbReference type="Gene3D" id="3.40.50.300">
    <property type="entry name" value="P-loop containing nucleotide triphosphate hydrolases"/>
    <property type="match status" value="2"/>
</dbReference>
<keyword evidence="6" id="KW-1185">Reference proteome</keyword>